<dbReference type="GO" id="GO:0005737">
    <property type="term" value="C:cytoplasm"/>
    <property type="evidence" value="ECO:0007669"/>
    <property type="project" value="UniProtKB-SubCell"/>
</dbReference>
<keyword evidence="10" id="KW-0966">Cell projection</keyword>
<feature type="domain" description="RCC1-like" evidence="12">
    <location>
        <begin position="949"/>
        <end position="1197"/>
    </location>
</feature>
<dbReference type="GO" id="GO:0005509">
    <property type="term" value="F:calcium ion binding"/>
    <property type="evidence" value="ECO:0007669"/>
    <property type="project" value="InterPro"/>
</dbReference>
<dbReference type="InterPro" id="IPR053879">
    <property type="entry name" value="HYDIN_VesB_CFA65-like_Ig"/>
</dbReference>
<dbReference type="SUPFAM" id="SSF63829">
    <property type="entry name" value="Calcium-dependent phosphotriesterase"/>
    <property type="match status" value="1"/>
</dbReference>
<dbReference type="Pfam" id="PF17164">
    <property type="entry name" value="DUF5122"/>
    <property type="match status" value="4"/>
</dbReference>
<dbReference type="Pfam" id="PF22544">
    <property type="entry name" value="HYDIN_VesB_CFA65-like_Ig"/>
    <property type="match status" value="2"/>
</dbReference>
<evidence type="ECO:0000256" key="9">
    <source>
        <dbReference type="ARBA" id="ARBA00023069"/>
    </source>
</evidence>
<dbReference type="Pfam" id="PF18884">
    <property type="entry name" value="TSP3_bac"/>
    <property type="match status" value="3"/>
</dbReference>
<accession>A0A1T4YUR5</accession>
<evidence type="ECO:0000256" key="8">
    <source>
        <dbReference type="ARBA" id="ARBA00022837"/>
    </source>
</evidence>
<dbReference type="InterPro" id="IPR059100">
    <property type="entry name" value="TSP3_bac"/>
</dbReference>
<keyword evidence="9" id="KW-0969">Cilium</keyword>
<dbReference type="PRINTS" id="PR00633">
    <property type="entry name" value="RCCNDNSATION"/>
</dbReference>
<reference evidence="14" key="1">
    <citation type="submission" date="2017-02" db="EMBL/GenBank/DDBJ databases">
        <authorList>
            <person name="Varghese N."/>
            <person name="Submissions S."/>
        </authorList>
    </citation>
    <scope>NUCLEOTIDE SEQUENCE [LARGE SCALE GENOMIC DNA]</scope>
    <source>
        <strain evidence="14">ATCC 700200</strain>
    </source>
</reference>
<dbReference type="PROSITE" id="PS50012">
    <property type="entry name" value="RCC1_3"/>
    <property type="match status" value="7"/>
</dbReference>
<dbReference type="Gene3D" id="2.130.10.30">
    <property type="entry name" value="Regulator of chromosome condensation 1/beta-lactamase-inhibitor protein II"/>
    <property type="match status" value="2"/>
</dbReference>
<dbReference type="Gene3D" id="2.80.10.50">
    <property type="match status" value="2"/>
</dbReference>
<evidence type="ECO:0000256" key="2">
    <source>
        <dbReference type="ARBA" id="ARBA00004496"/>
    </source>
</evidence>
<dbReference type="Pfam" id="PF00415">
    <property type="entry name" value="RCC1"/>
    <property type="match status" value="1"/>
</dbReference>
<keyword evidence="4" id="KW-0963">Cytoplasm</keyword>
<dbReference type="PROSITE" id="PS00626">
    <property type="entry name" value="RCC1_2"/>
    <property type="match status" value="2"/>
</dbReference>
<dbReference type="EMBL" id="FUYE01000018">
    <property type="protein sequence ID" value="SKB05490.1"/>
    <property type="molecule type" value="Genomic_DNA"/>
</dbReference>
<evidence type="ECO:0000256" key="4">
    <source>
        <dbReference type="ARBA" id="ARBA00022490"/>
    </source>
</evidence>
<evidence type="ECO:0000256" key="5">
    <source>
        <dbReference type="ARBA" id="ARBA00022525"/>
    </source>
</evidence>
<dbReference type="InterPro" id="IPR018247">
    <property type="entry name" value="EF_Hand_1_Ca_BS"/>
</dbReference>
<evidence type="ECO:0000313" key="13">
    <source>
        <dbReference type="EMBL" id="SKB05490.1"/>
    </source>
</evidence>
<dbReference type="Pfam" id="PF25390">
    <property type="entry name" value="WD40_RLD"/>
    <property type="match status" value="1"/>
</dbReference>
<keyword evidence="14" id="KW-1185">Reference proteome</keyword>
<protein>
    <submittedName>
        <fullName evidence="13">Delta-60 repeat domain-containing protein</fullName>
    </submittedName>
</protein>
<evidence type="ECO:0000256" key="1">
    <source>
        <dbReference type="ARBA" id="ARBA00004138"/>
    </source>
</evidence>
<evidence type="ECO:0000259" key="12">
    <source>
        <dbReference type="Pfam" id="PF25390"/>
    </source>
</evidence>
<name>A0A1T4YUR5_9BACT</name>
<dbReference type="InterPro" id="IPR028974">
    <property type="entry name" value="TSP_type-3_rpt"/>
</dbReference>
<dbReference type="PANTHER" id="PTHR22872">
    <property type="entry name" value="BTK-BINDING PROTEIN-RELATED"/>
    <property type="match status" value="1"/>
</dbReference>
<dbReference type="Proteomes" id="UP000190774">
    <property type="component" value="Unassembled WGS sequence"/>
</dbReference>
<keyword evidence="7" id="KW-0677">Repeat</keyword>
<evidence type="ECO:0000256" key="3">
    <source>
        <dbReference type="ARBA" id="ARBA00004613"/>
    </source>
</evidence>
<dbReference type="InterPro" id="IPR058923">
    <property type="entry name" value="RCC1-like_dom"/>
</dbReference>
<organism evidence="13 14">
    <name type="scientific">Prosthecobacter debontii</name>
    <dbReference type="NCBI Taxonomy" id="48467"/>
    <lineage>
        <taxon>Bacteria</taxon>
        <taxon>Pseudomonadati</taxon>
        <taxon>Verrucomicrobiota</taxon>
        <taxon>Verrucomicrobiia</taxon>
        <taxon>Verrucomicrobiales</taxon>
        <taxon>Verrucomicrobiaceae</taxon>
        <taxon>Prosthecobacter</taxon>
    </lineage>
</organism>
<feature type="domain" description="HYDIN/VesB/CFA65-like Ig-like" evidence="11">
    <location>
        <begin position="641"/>
        <end position="724"/>
    </location>
</feature>
<dbReference type="NCBIfam" id="TIGR02608">
    <property type="entry name" value="delta_60_rpt"/>
    <property type="match status" value="4"/>
</dbReference>
<dbReference type="STRING" id="48467.SAMN02745166_04286"/>
<evidence type="ECO:0000259" key="11">
    <source>
        <dbReference type="Pfam" id="PF22544"/>
    </source>
</evidence>
<keyword evidence="5" id="KW-0964">Secreted</keyword>
<dbReference type="InterPro" id="IPR009091">
    <property type="entry name" value="RCC1/BLIP-II"/>
</dbReference>
<evidence type="ECO:0000256" key="6">
    <source>
        <dbReference type="ARBA" id="ARBA00022729"/>
    </source>
</evidence>
<dbReference type="InterPro" id="IPR000408">
    <property type="entry name" value="Reg_chr_condens"/>
</dbReference>
<comment type="subcellular location">
    <subcellularLocation>
        <location evidence="1">Cell projection</location>
        <location evidence="1">Cilium</location>
    </subcellularLocation>
    <subcellularLocation>
        <location evidence="2">Cytoplasm</location>
    </subcellularLocation>
    <subcellularLocation>
        <location evidence="3">Secreted</location>
    </subcellularLocation>
</comment>
<sequence>MNTCSSYPSSALRIWLFLFVVFLGGLRAAVPVLDPNFSVGLPAYSTVVTSALQPDGKILVGGPFIYTTNSGTGSGVARLNSNGSLDESFRASISGRVEYLILQEDGKIIAGSQKAVLSVGGGTATHLVRLNSDGSLDSTYAPVFGPANLNSTLLKALALQKDGKLIVGGAFTTVSGAAKTRLARLNTDGTLDTGFSPDPNNTVDSLALKNDQLYVLGYFTQIAGITQSYLARLNLDGSCDTAFLPYVSRKDGMKIESNGDIRIFSKSNAQMYDEVASQYYNIPCMASTRISSVGAILSDGNALYSWWENRSGQMAFGITFNSEQFGPYQGVIYGEAFADGSQDYRLSNYVTAGATMQENNGVLLHVYPSEYSANDTSLIGRVSMPSFSPSLQIDSNGLITWNRSGSLGFPRGDYAKFQVSYDSGLSWSDLGYGTLTNIYGNQWQYSGSVLPDSAIVRTRSPVQGGYLGISQGFSGMQLKVGADVYISSGSESIPDGATSASLAYNTLFDPTLVSPVNAYVTKTYTIRNTGAKDATVSSITVSGTHAADFTVGGLSLPTTVTTSTPKTFTLTFNPSAIGTRTATITVTNSDATKGAYDFVVSGEGVEPEINLKGNDLGIVNGDATPSSSDGTDFGPGIYVPQLVKTFVIENAGTGPLTVSSIGLSGPNASNFSVTQISGGTVAPGQSKSFDVLFYPASPLGAHYATVTINSNDADEAAYTFTVKAEGIEPEINVKGNGVTIVDGDTTPSVSDDTDYGPAVALPERVKTFTIENSGSGPLIISNIALTGVNAADFGVSQITGPILPGESRTFNVTLYPSAPGPRSATIIIYSNDTNEAAYDYAILGQGVEGWQLPSYAVNFSTAQSIPITTSSIVDLSGRELQISLSFAPATGASLKVINNTGLNFISGSYVGMAHGSQVILSYGSLSYVFVANYYGGDGNDLVLQWAGSRPYGWGFNTQGSLGDGVKTNRTTPVATLNTGVLAGKTILSIATGGTHTLALTSEGKVYAWGDNANRQLGNGLTGTPGTTDSASPIAVFDGAGSALADKTVVAIAAGLYHSLALCSDGNVAAWGYNTTGQLGNGTTTATSIPTLVTKATGSALNGKTVVRIASGSGAFHSLALCSDGSLAAWGRNTARCLGSNSATASFSVPQSVNTSTGALAGKTVIGISAGLNFSLALCSDSSIAAWGDNGSRQLGNGLTGTPGSADAYVPINTSLGSLLSGGLTITQIAAGELHGLALRSDGKVISWGANTNGKLGDGTTTATSTPALVNTDSGSSSLYNKTVTAISAGENHSYALCSDGSVHAWGHNNVGQIGQGTTTPATNSLPLVVLAGEMGVSQKHVSTSSGLDHAITLVAEPQAVMAVESPNDVQLSHGQTLDFGQTFFATGVTSYNSGISSQTIRIENHGVGILSGITMSKLNDSSSSYSVSSSLPTALSSGQYGTFVINFNPSAIGTHTAVVRITATVFGIAKNFDLNLTGIGSDSVFSANYVTGSEVPITATSLNASGKSIHINFTGSTAPPVIKVVELTPSSAFIEGFFTDLPDNEIISIVIGGQTYSYIANYYGGTGNDLILERLDFTLSTDGDSDGLTNLHEFRFGTHPQDYTSFTRPVTWSNLNNTVKDDAIGSLTKNGGVAGSWDADGVSQVEFVANGVVVFSVKPESDLAVGLSAANVDRHFSTFTHAIKFSPAGAEVYESGVQKVNLGGYGLKTTFSIRRTGQYVEYLKNRKVIYTSSVASSGEVIVDTSLASLVGGIETAHIVTNDLDEDGLPDFWEKVRTPGGYGWDAVLALLPENDDDEDSLTNLQEYEWDTFPFDSDSDNDGLPDGWEVTYGLNPRNSDENQNGVIDGLDDFDRPDGLSNALEYLHGTHPKNHDTDGDGLLDGWEVMHGLDPLDPDQNGNGMIDSEDNFDSDQLLNFQEHLAGTSPWVADTDEDGVPDHEEFYSAFPASMDADGDGLTDTEEIALGSDPNDWRSTPYIQFQVTTPLR</sequence>
<feature type="domain" description="HYDIN/VesB/CFA65-like Ig-like" evidence="11">
    <location>
        <begin position="517"/>
        <end position="590"/>
    </location>
</feature>
<keyword evidence="6" id="KW-0732">Signal</keyword>
<dbReference type="PROSITE" id="PS00018">
    <property type="entry name" value="EF_HAND_1"/>
    <property type="match status" value="1"/>
</dbReference>
<dbReference type="SUPFAM" id="SSF50985">
    <property type="entry name" value="RCC1/BLIP-II"/>
    <property type="match status" value="2"/>
</dbReference>
<gene>
    <name evidence="13" type="ORF">SAMN02745166_04286</name>
</gene>
<dbReference type="OrthoDB" id="199452at2"/>
<dbReference type="Gene3D" id="4.10.1080.10">
    <property type="entry name" value="TSP type-3 repeat"/>
    <property type="match status" value="1"/>
</dbReference>
<dbReference type="Gene3D" id="2.60.40.10">
    <property type="entry name" value="Immunoglobulins"/>
    <property type="match status" value="3"/>
</dbReference>
<evidence type="ECO:0000313" key="14">
    <source>
        <dbReference type="Proteomes" id="UP000190774"/>
    </source>
</evidence>
<keyword evidence="8" id="KW-0106">Calcium</keyword>
<dbReference type="InterPro" id="IPR013431">
    <property type="entry name" value="Delta_60_rpt"/>
</dbReference>
<evidence type="ECO:0000256" key="7">
    <source>
        <dbReference type="ARBA" id="ARBA00022737"/>
    </source>
</evidence>
<dbReference type="InterPro" id="IPR013783">
    <property type="entry name" value="Ig-like_fold"/>
</dbReference>
<evidence type="ECO:0000256" key="10">
    <source>
        <dbReference type="ARBA" id="ARBA00023273"/>
    </source>
</evidence>
<proteinExistence type="predicted"/>
<dbReference type="RefSeq" id="WP_078815431.1">
    <property type="nucleotide sequence ID" value="NZ_FUYE01000018.1"/>
</dbReference>
<dbReference type="NCBIfam" id="NF012200">
    <property type="entry name" value="choice_anch_D"/>
    <property type="match status" value="4"/>
</dbReference>
<dbReference type="InterPro" id="IPR051625">
    <property type="entry name" value="Signaling_Regulatory_Domain"/>
</dbReference>